<accession>A0AAU7CXF6</accession>
<evidence type="ECO:0000256" key="11">
    <source>
        <dbReference type="ARBA" id="ARBA00093666"/>
    </source>
</evidence>
<keyword evidence="3" id="KW-0645">Protease</keyword>
<evidence type="ECO:0000256" key="8">
    <source>
        <dbReference type="ARBA" id="ARBA00023049"/>
    </source>
</evidence>
<comment type="similarity">
    <text evidence="10">Belongs to the peptidase M15 family.</text>
</comment>
<dbReference type="GO" id="GO:0006508">
    <property type="term" value="P:proteolysis"/>
    <property type="evidence" value="ECO:0007669"/>
    <property type="project" value="UniProtKB-KW"/>
</dbReference>
<dbReference type="PANTHER" id="PTHR37425">
    <property type="match status" value="1"/>
</dbReference>
<dbReference type="AlphaFoldDB" id="A0AAU7CXF6"/>
<evidence type="ECO:0000256" key="12">
    <source>
        <dbReference type="SAM" id="SignalP"/>
    </source>
</evidence>
<evidence type="ECO:0000313" key="14">
    <source>
        <dbReference type="EMBL" id="XBH13176.1"/>
    </source>
</evidence>
<dbReference type="GO" id="GO:0008237">
    <property type="term" value="F:metallopeptidase activity"/>
    <property type="evidence" value="ECO:0007669"/>
    <property type="project" value="UniProtKB-KW"/>
</dbReference>
<gene>
    <name evidence="13" type="ORF">P4G45_15070</name>
    <name evidence="14" type="ORF">P8936_16025</name>
</gene>
<dbReference type="PANTHER" id="PTHR37425:SF1">
    <property type="entry name" value="OUTER MEMBRANE PROTEIN"/>
    <property type="match status" value="1"/>
</dbReference>
<name>A0AAU7CXF6_9BACT</name>
<feature type="chain" id="PRO_5043288434" description="Murein endopeptidase K" evidence="12">
    <location>
        <begin position="28"/>
        <end position="216"/>
    </location>
</feature>
<reference evidence="13" key="1">
    <citation type="submission" date="2023-03" db="EMBL/GenBank/DDBJ databases">
        <title>Edaphobacter sp.</title>
        <authorList>
            <person name="Huber K.J."/>
            <person name="Papendorf J."/>
            <person name="Pilke C."/>
            <person name="Bunk B."/>
            <person name="Sproeer C."/>
            <person name="Pester M."/>
        </authorList>
    </citation>
    <scope>NUCLEOTIDE SEQUENCE</scope>
    <source>
        <strain evidence="13">DSM 109919</strain>
        <strain evidence="14">DSM 109920</strain>
    </source>
</reference>
<comment type="pathway">
    <text evidence="2">Cell wall biogenesis; cell wall polysaccharide biosynthesis.</text>
</comment>
<keyword evidence="9" id="KW-0961">Cell wall biogenesis/degradation</keyword>
<sequence length="216" mass="24172">MKLRFDRWVMIAIVAAMVFALSEPAKAGEIAETSSPSLSTGPAYSLHLYHLHTGESLDVVYRVGDTYIPAALDELNHFLRDHRTETVKAYDPKEFDLLHALMAKLGRPDGVIDIVCGYRTPWSNHFLRTRAASTGVAEHSQHMQAKAIDIRVPGVSTLKLRNTALSLNEGGVGYYPVSQFVHVDVGPVREWSYGRVHSRRIRSHTHTRARMRAVGE</sequence>
<keyword evidence="5 12" id="KW-0732">Signal</keyword>
<dbReference type="RefSeq" id="WP_348267300.1">
    <property type="nucleotide sequence ID" value="NZ_CP121194.1"/>
</dbReference>
<organism evidence="13">
    <name type="scientific">Edaphobacter paludis</name>
    <dbReference type="NCBI Taxonomy" id="3035702"/>
    <lineage>
        <taxon>Bacteria</taxon>
        <taxon>Pseudomonadati</taxon>
        <taxon>Acidobacteriota</taxon>
        <taxon>Terriglobia</taxon>
        <taxon>Terriglobales</taxon>
        <taxon>Acidobacteriaceae</taxon>
        <taxon>Edaphobacter</taxon>
    </lineage>
</organism>
<evidence type="ECO:0000256" key="7">
    <source>
        <dbReference type="ARBA" id="ARBA00022833"/>
    </source>
</evidence>
<dbReference type="Gene3D" id="3.30.1380.10">
    <property type="match status" value="1"/>
</dbReference>
<proteinExistence type="inferred from homology"/>
<keyword evidence="7" id="KW-0862">Zinc</keyword>
<keyword evidence="6" id="KW-0378">Hydrolase</keyword>
<keyword evidence="4" id="KW-0479">Metal-binding</keyword>
<evidence type="ECO:0000256" key="9">
    <source>
        <dbReference type="ARBA" id="ARBA00023316"/>
    </source>
</evidence>
<evidence type="ECO:0000256" key="6">
    <source>
        <dbReference type="ARBA" id="ARBA00022801"/>
    </source>
</evidence>
<dbReference type="InterPro" id="IPR010275">
    <property type="entry name" value="MepK"/>
</dbReference>
<dbReference type="GO" id="GO:0071555">
    <property type="term" value="P:cell wall organization"/>
    <property type="evidence" value="ECO:0007669"/>
    <property type="project" value="UniProtKB-KW"/>
</dbReference>
<evidence type="ECO:0000256" key="10">
    <source>
        <dbReference type="ARBA" id="ARBA00093448"/>
    </source>
</evidence>
<comment type="cofactor">
    <cofactor evidence="1">
        <name>Zn(2+)</name>
        <dbReference type="ChEBI" id="CHEBI:29105"/>
    </cofactor>
</comment>
<evidence type="ECO:0000256" key="1">
    <source>
        <dbReference type="ARBA" id="ARBA00001947"/>
    </source>
</evidence>
<evidence type="ECO:0000256" key="3">
    <source>
        <dbReference type="ARBA" id="ARBA00022670"/>
    </source>
</evidence>
<dbReference type="SUPFAM" id="SSF55166">
    <property type="entry name" value="Hedgehog/DD-peptidase"/>
    <property type="match status" value="1"/>
</dbReference>
<accession>A0AAU7D702</accession>
<evidence type="ECO:0000256" key="5">
    <source>
        <dbReference type="ARBA" id="ARBA00022729"/>
    </source>
</evidence>
<dbReference type="EMBL" id="CP121195">
    <property type="protein sequence ID" value="XBH13176.1"/>
    <property type="molecule type" value="Genomic_DNA"/>
</dbReference>
<dbReference type="EMBL" id="CP121194">
    <property type="protein sequence ID" value="XBH09791.1"/>
    <property type="molecule type" value="Genomic_DNA"/>
</dbReference>
<protein>
    <recommendedName>
        <fullName evidence="11">Murein endopeptidase K</fullName>
    </recommendedName>
</protein>
<feature type="signal peptide" evidence="12">
    <location>
        <begin position="1"/>
        <end position="27"/>
    </location>
</feature>
<dbReference type="Pfam" id="PF05951">
    <property type="entry name" value="Peptidase_M15_2"/>
    <property type="match status" value="1"/>
</dbReference>
<dbReference type="KEGG" id="epl:P4G45_15070"/>
<keyword evidence="8" id="KW-0482">Metalloprotease</keyword>
<evidence type="ECO:0000256" key="4">
    <source>
        <dbReference type="ARBA" id="ARBA00022723"/>
    </source>
</evidence>
<evidence type="ECO:0000313" key="13">
    <source>
        <dbReference type="EMBL" id="XBH09791.1"/>
    </source>
</evidence>
<evidence type="ECO:0000256" key="2">
    <source>
        <dbReference type="ARBA" id="ARBA00004776"/>
    </source>
</evidence>
<dbReference type="InterPro" id="IPR009045">
    <property type="entry name" value="Zn_M74/Hedgehog-like"/>
</dbReference>
<dbReference type="GO" id="GO:0046872">
    <property type="term" value="F:metal ion binding"/>
    <property type="evidence" value="ECO:0007669"/>
    <property type="project" value="UniProtKB-KW"/>
</dbReference>